<dbReference type="EMBL" id="HBIV01009632">
    <property type="protein sequence ID" value="CAE0655118.1"/>
    <property type="molecule type" value="Transcribed_RNA"/>
</dbReference>
<name>A0A7S3YL81_9EUKA</name>
<dbReference type="PANTHER" id="PTHR38688">
    <property type="entry name" value="PYR_REDOX_2 DOMAIN-CONTAINING PROTEIN"/>
    <property type="match status" value="1"/>
</dbReference>
<accession>A0A7S3YL81</accession>
<evidence type="ECO:0000313" key="1">
    <source>
        <dbReference type="EMBL" id="CAE0655118.1"/>
    </source>
</evidence>
<protein>
    <submittedName>
        <fullName evidence="1">Uncharacterized protein</fullName>
    </submittedName>
</protein>
<gene>
    <name evidence="1" type="ORF">LGLO00237_LOCUS7294</name>
</gene>
<reference evidence="1" key="1">
    <citation type="submission" date="2021-01" db="EMBL/GenBank/DDBJ databases">
        <authorList>
            <person name="Corre E."/>
            <person name="Pelletier E."/>
            <person name="Niang G."/>
            <person name="Scheremetjew M."/>
            <person name="Finn R."/>
            <person name="Kale V."/>
            <person name="Holt S."/>
            <person name="Cochrane G."/>
            <person name="Meng A."/>
            <person name="Brown T."/>
            <person name="Cohen L."/>
        </authorList>
    </citation>
    <scope>NUCLEOTIDE SEQUENCE</scope>
    <source>
        <strain evidence="1">CCCM811</strain>
    </source>
</reference>
<sequence length="209" mass="22109">MENGLAEGGGRVVLYGRRGATFAEPREGGWIKHDGIGLKGTTATWARAIGLGPAPPTLDAPVRFACVTEDDPAMWEETVKKDAVGPMVFATGFEPVPPPAVYLLEGQEIDATRYNPRSGRIADGLYGFGIGFPEEYTDPEDEVETRVGFTPNFVKHVQRALVATEEAKVGRVGEKSIEDALLASGAAAAARAARRAAGTYADNGSFVVA</sequence>
<organism evidence="1">
    <name type="scientific">Lotharella globosa</name>
    <dbReference type="NCBI Taxonomy" id="91324"/>
    <lineage>
        <taxon>Eukaryota</taxon>
        <taxon>Sar</taxon>
        <taxon>Rhizaria</taxon>
        <taxon>Cercozoa</taxon>
        <taxon>Chlorarachniophyceae</taxon>
        <taxon>Lotharella</taxon>
    </lineage>
</organism>
<proteinExistence type="predicted"/>
<dbReference type="AlphaFoldDB" id="A0A7S3YL81"/>
<dbReference type="PANTHER" id="PTHR38688:SF1">
    <property type="entry name" value="FAD_NAD(P)-BINDING DOMAIN-CONTAINING PROTEIN"/>
    <property type="match status" value="1"/>
</dbReference>
<dbReference type="InterPro" id="IPR053275">
    <property type="entry name" value="Agnestin_monoxygenase"/>
</dbReference>